<feature type="region of interest" description="Disordered" evidence="1">
    <location>
        <begin position="35"/>
        <end position="67"/>
    </location>
</feature>
<gene>
    <name evidence="2" type="ORF">LCGC14_1976360</name>
</gene>
<accession>A0A0F9FAP6</accession>
<reference evidence="2" key="1">
    <citation type="journal article" date="2015" name="Nature">
        <title>Complex archaea that bridge the gap between prokaryotes and eukaryotes.</title>
        <authorList>
            <person name="Spang A."/>
            <person name="Saw J.H."/>
            <person name="Jorgensen S.L."/>
            <person name="Zaremba-Niedzwiedzka K."/>
            <person name="Martijn J."/>
            <person name="Lind A.E."/>
            <person name="van Eijk R."/>
            <person name="Schleper C."/>
            <person name="Guy L."/>
            <person name="Ettema T.J."/>
        </authorList>
    </citation>
    <scope>NUCLEOTIDE SEQUENCE</scope>
</reference>
<protein>
    <submittedName>
        <fullName evidence="2">Uncharacterized protein</fullName>
    </submittedName>
</protein>
<name>A0A0F9FAP6_9ZZZZ</name>
<evidence type="ECO:0000313" key="2">
    <source>
        <dbReference type="EMBL" id="KKL83278.1"/>
    </source>
</evidence>
<comment type="caution">
    <text evidence="2">The sequence shown here is derived from an EMBL/GenBank/DDBJ whole genome shotgun (WGS) entry which is preliminary data.</text>
</comment>
<sequence length="67" mass="8069">MPSNLIKINEAITYEVPDSFMPPLMAYLKMVKQKTRIKEKKGKQREGTKHEQKRKNQRKQRNKRRGK</sequence>
<proteinExistence type="predicted"/>
<dbReference type="AlphaFoldDB" id="A0A0F9FAP6"/>
<feature type="compositionally biased region" description="Basic residues" evidence="1">
    <location>
        <begin position="51"/>
        <end position="67"/>
    </location>
</feature>
<organism evidence="2">
    <name type="scientific">marine sediment metagenome</name>
    <dbReference type="NCBI Taxonomy" id="412755"/>
    <lineage>
        <taxon>unclassified sequences</taxon>
        <taxon>metagenomes</taxon>
        <taxon>ecological metagenomes</taxon>
    </lineage>
</organism>
<dbReference type="EMBL" id="LAZR01022027">
    <property type="protein sequence ID" value="KKL83278.1"/>
    <property type="molecule type" value="Genomic_DNA"/>
</dbReference>
<evidence type="ECO:0000256" key="1">
    <source>
        <dbReference type="SAM" id="MobiDB-lite"/>
    </source>
</evidence>